<dbReference type="Gene3D" id="2.60.120.10">
    <property type="entry name" value="Jelly Rolls"/>
    <property type="match status" value="1"/>
</dbReference>
<proteinExistence type="predicted"/>
<comment type="caution">
    <text evidence="2">The sequence shown here is derived from an EMBL/GenBank/DDBJ whole genome shotgun (WGS) entry which is preliminary data.</text>
</comment>
<accession>A0A1Y2BAG8</accession>
<dbReference type="InterPro" id="IPR047142">
    <property type="entry name" value="OryJ/VirC-like"/>
</dbReference>
<dbReference type="OrthoDB" id="5840532at2759"/>
<dbReference type="CDD" id="cd02231">
    <property type="entry name" value="cupin_BLL6423-like"/>
    <property type="match status" value="1"/>
</dbReference>
<dbReference type="SUPFAM" id="SSF51182">
    <property type="entry name" value="RmlC-like cupins"/>
    <property type="match status" value="1"/>
</dbReference>
<dbReference type="InterPro" id="IPR013096">
    <property type="entry name" value="Cupin_2"/>
</dbReference>
<sequence length="167" mass="17568">MSFAPRRIVLTNSTKDASPVVADSVIELAPSQGGLSLGLAYVQDGYVGNPDTAIEGTTRAPDSGSIHSMGPSSAYMEFPPGAQFPVHYTGSLDYIVVLDGELELGLADGTSKTLKSGDLLICVAGLHGWSNKTDKPARVLAISSPGETTKIDGKELNEAPFNHYKLF</sequence>
<dbReference type="EMBL" id="MCFC01000013">
    <property type="protein sequence ID" value="ORY31851.1"/>
    <property type="molecule type" value="Genomic_DNA"/>
</dbReference>
<dbReference type="PANTHER" id="PTHR36156:SF2">
    <property type="entry name" value="CUPIN TYPE-2 DOMAIN-CONTAINING PROTEIN"/>
    <property type="match status" value="1"/>
</dbReference>
<protein>
    <recommendedName>
        <fullName evidence="1">Cupin type-2 domain-containing protein</fullName>
    </recommendedName>
</protein>
<dbReference type="InterPro" id="IPR014710">
    <property type="entry name" value="RmlC-like_jellyroll"/>
</dbReference>
<dbReference type="STRING" id="71784.A0A1Y2BAG8"/>
<dbReference type="InterPro" id="IPR011051">
    <property type="entry name" value="RmlC_Cupin_sf"/>
</dbReference>
<evidence type="ECO:0000313" key="3">
    <source>
        <dbReference type="Proteomes" id="UP000193986"/>
    </source>
</evidence>
<reference evidence="2 3" key="1">
    <citation type="submission" date="2016-07" db="EMBL/GenBank/DDBJ databases">
        <title>Pervasive Adenine N6-methylation of Active Genes in Fungi.</title>
        <authorList>
            <consortium name="DOE Joint Genome Institute"/>
            <person name="Mondo S.J."/>
            <person name="Dannebaum R.O."/>
            <person name="Kuo R.C."/>
            <person name="Labutti K."/>
            <person name="Haridas S."/>
            <person name="Kuo A."/>
            <person name="Salamov A."/>
            <person name="Ahrendt S.R."/>
            <person name="Lipzen A."/>
            <person name="Sullivan W."/>
            <person name="Andreopoulos W.B."/>
            <person name="Clum A."/>
            <person name="Lindquist E."/>
            <person name="Daum C."/>
            <person name="Ramamoorthy G.K."/>
            <person name="Gryganskyi A."/>
            <person name="Culley D."/>
            <person name="Magnuson J.K."/>
            <person name="James T.Y."/>
            <person name="O'Malley M.A."/>
            <person name="Stajich J.E."/>
            <person name="Spatafora J.W."/>
            <person name="Visel A."/>
            <person name="Grigoriev I.V."/>
        </authorList>
    </citation>
    <scope>NUCLEOTIDE SEQUENCE [LARGE SCALE GENOMIC DNA]</scope>
    <source>
        <strain evidence="2 3">68-887.2</strain>
    </source>
</reference>
<feature type="domain" description="Cupin type-2" evidence="1">
    <location>
        <begin position="75"/>
        <end position="142"/>
    </location>
</feature>
<evidence type="ECO:0000259" key="1">
    <source>
        <dbReference type="Pfam" id="PF07883"/>
    </source>
</evidence>
<dbReference type="PANTHER" id="PTHR36156">
    <property type="entry name" value="SLR2101 PROTEIN"/>
    <property type="match status" value="1"/>
</dbReference>
<dbReference type="InParanoid" id="A0A1Y2BAG8"/>
<keyword evidence="3" id="KW-1185">Reference proteome</keyword>
<organism evidence="2 3">
    <name type="scientific">Naematelia encephala</name>
    <dbReference type="NCBI Taxonomy" id="71784"/>
    <lineage>
        <taxon>Eukaryota</taxon>
        <taxon>Fungi</taxon>
        <taxon>Dikarya</taxon>
        <taxon>Basidiomycota</taxon>
        <taxon>Agaricomycotina</taxon>
        <taxon>Tremellomycetes</taxon>
        <taxon>Tremellales</taxon>
        <taxon>Naemateliaceae</taxon>
        <taxon>Naematelia</taxon>
    </lineage>
</organism>
<dbReference type="AlphaFoldDB" id="A0A1Y2BAG8"/>
<name>A0A1Y2BAG8_9TREE</name>
<dbReference type="Pfam" id="PF07883">
    <property type="entry name" value="Cupin_2"/>
    <property type="match status" value="1"/>
</dbReference>
<dbReference type="Proteomes" id="UP000193986">
    <property type="component" value="Unassembled WGS sequence"/>
</dbReference>
<gene>
    <name evidence="2" type="ORF">BCR39DRAFT_82491</name>
</gene>
<evidence type="ECO:0000313" key="2">
    <source>
        <dbReference type="EMBL" id="ORY31851.1"/>
    </source>
</evidence>